<dbReference type="SMART" id="SM00953">
    <property type="entry name" value="RES"/>
    <property type="match status" value="1"/>
</dbReference>
<dbReference type="RefSeq" id="WP_264288773.1">
    <property type="nucleotide sequence ID" value="NZ_JAOZEV010000030.1"/>
</dbReference>
<dbReference type="AlphaFoldDB" id="A0A9X3CAG3"/>
<dbReference type="Pfam" id="PF08808">
    <property type="entry name" value="RES"/>
    <property type="match status" value="1"/>
</dbReference>
<dbReference type="InterPro" id="IPR014914">
    <property type="entry name" value="RES_dom"/>
</dbReference>
<organism evidence="2 3">
    <name type="scientific">Flavobacterium frigoritolerans</name>
    <dbReference type="NCBI Taxonomy" id="2987686"/>
    <lineage>
        <taxon>Bacteria</taxon>
        <taxon>Pseudomonadati</taxon>
        <taxon>Bacteroidota</taxon>
        <taxon>Flavobacteriia</taxon>
        <taxon>Flavobacteriales</taxon>
        <taxon>Flavobacteriaceae</taxon>
        <taxon>Flavobacterium</taxon>
    </lineage>
</organism>
<sequence>MNEIKVNDQIQLCIECAKDIRLKKLIRNNGVKGLCTCCENNEFIIDVEGNEFIQMIKALIRYHFSEWDYNKHWGGDGYIPLIEENFINKENFNNQDICDELMDIIDSFKVYENYDEGVSIFAGYSDGEQNPLLQAIKANLDYSITDIAEKLKTENYFKFEDQITKMLLKYVDCAEMLIKKENGFYRARTGVEDKKRSVITGGFEGQDIFVPFSGTKIGAPPPGIAGIGRLNRAGVTYLYCATDKYTAISEIRPHPGDVVSIGKFITNRDLRIFDLTDSQFLNFYQSDKRLREFGRLNTFSELMQQVIPPAERHVYSITQLIADCIRKLDFDGILFASSVGTGDNLVVFEPELLHYTFEEAEVVEIKEVNYQYFQRECRKDVSEIF</sequence>
<keyword evidence="3" id="KW-1185">Reference proteome</keyword>
<proteinExistence type="predicted"/>
<accession>A0A9X3CAG3</accession>
<name>A0A9X3CAG3_9FLAO</name>
<comment type="caution">
    <text evidence="2">The sequence shown here is derived from an EMBL/GenBank/DDBJ whole genome shotgun (WGS) entry which is preliminary data.</text>
</comment>
<dbReference type="Proteomes" id="UP001151133">
    <property type="component" value="Unassembled WGS sequence"/>
</dbReference>
<feature type="domain" description="RES" evidence="1">
    <location>
        <begin position="213"/>
        <end position="359"/>
    </location>
</feature>
<evidence type="ECO:0000313" key="2">
    <source>
        <dbReference type="EMBL" id="MCV9934606.1"/>
    </source>
</evidence>
<dbReference type="EMBL" id="JAOZEV010000030">
    <property type="protein sequence ID" value="MCV9934606.1"/>
    <property type="molecule type" value="Genomic_DNA"/>
</dbReference>
<evidence type="ECO:0000313" key="3">
    <source>
        <dbReference type="Proteomes" id="UP001151133"/>
    </source>
</evidence>
<evidence type="ECO:0000259" key="1">
    <source>
        <dbReference type="SMART" id="SM00953"/>
    </source>
</evidence>
<reference evidence="2" key="1">
    <citation type="submission" date="2022-10" db="EMBL/GenBank/DDBJ databases">
        <title>Two novel species of Flavobacterium.</title>
        <authorList>
            <person name="Liu Q."/>
            <person name="Xin Y.-H."/>
        </authorList>
    </citation>
    <scope>NUCLEOTIDE SEQUENCE</scope>
    <source>
        <strain evidence="2">LS1R47</strain>
    </source>
</reference>
<protein>
    <submittedName>
        <fullName evidence="2">RES family NAD+ phosphorylase</fullName>
    </submittedName>
</protein>
<gene>
    <name evidence="2" type="ORF">OIU80_20175</name>
</gene>